<sequence length="273" mass="31558">MTTKESVVGYRYSRPYSMKPEQDFCRSQRHQFHRWASSHRCRQLALTHGALWSLLWRMAPQLLSKRTLTGATLKSSMQEALSSPYSKIALQVQLLLTLSQRSIHLKTETTFLKLNGITYSELGQIVMDDQWIQKLQNKLRQATYDCYDCWEELAHELAHQQELTSDFKDHIPKIQRHLLSAKFILADEATPSDSSLIIEEERRMDTLHYAEKQLELIKREKQSGNYVNRADEVLQGLLPLQEKIVALTRLLALPQKVDQELSMRGAGTYASLA</sequence>
<gene>
    <name evidence="1" type="ORF">BDV26DRAFT_130038</name>
</gene>
<dbReference type="EMBL" id="ML736429">
    <property type="protein sequence ID" value="KAE8371410.1"/>
    <property type="molecule type" value="Genomic_DNA"/>
</dbReference>
<evidence type="ECO:0000313" key="2">
    <source>
        <dbReference type="Proteomes" id="UP000326198"/>
    </source>
</evidence>
<keyword evidence="2" id="KW-1185">Reference proteome</keyword>
<dbReference type="Proteomes" id="UP000326198">
    <property type="component" value="Unassembled WGS sequence"/>
</dbReference>
<proteinExistence type="predicted"/>
<reference evidence="1 2" key="1">
    <citation type="submission" date="2019-04" db="EMBL/GenBank/DDBJ databases">
        <title>Friends and foes A comparative genomics studyof 23 Aspergillus species from section Flavi.</title>
        <authorList>
            <consortium name="DOE Joint Genome Institute"/>
            <person name="Kjaerbolling I."/>
            <person name="Vesth T."/>
            <person name="Frisvad J.C."/>
            <person name="Nybo J.L."/>
            <person name="Theobald S."/>
            <person name="Kildgaard S."/>
            <person name="Isbrandt T."/>
            <person name="Kuo A."/>
            <person name="Sato A."/>
            <person name="Lyhne E.K."/>
            <person name="Kogle M.E."/>
            <person name="Wiebenga A."/>
            <person name="Kun R.S."/>
            <person name="Lubbers R.J."/>
            <person name="Makela M.R."/>
            <person name="Barry K."/>
            <person name="Chovatia M."/>
            <person name="Clum A."/>
            <person name="Daum C."/>
            <person name="Haridas S."/>
            <person name="He G."/>
            <person name="LaButti K."/>
            <person name="Lipzen A."/>
            <person name="Mondo S."/>
            <person name="Riley R."/>
            <person name="Salamov A."/>
            <person name="Simmons B.A."/>
            <person name="Magnuson J.K."/>
            <person name="Henrissat B."/>
            <person name="Mortensen U.H."/>
            <person name="Larsen T.O."/>
            <person name="Devries R.P."/>
            <person name="Grigoriev I.V."/>
            <person name="Machida M."/>
            <person name="Baker S.E."/>
            <person name="Andersen M.R."/>
        </authorList>
    </citation>
    <scope>NUCLEOTIDE SEQUENCE [LARGE SCALE GENOMIC DNA]</scope>
    <source>
        <strain evidence="1 2">IBT 29228</strain>
    </source>
</reference>
<organism evidence="1 2">
    <name type="scientific">Aspergillus bertholletiae</name>
    <dbReference type="NCBI Taxonomy" id="1226010"/>
    <lineage>
        <taxon>Eukaryota</taxon>
        <taxon>Fungi</taxon>
        <taxon>Dikarya</taxon>
        <taxon>Ascomycota</taxon>
        <taxon>Pezizomycotina</taxon>
        <taxon>Eurotiomycetes</taxon>
        <taxon>Eurotiomycetidae</taxon>
        <taxon>Eurotiales</taxon>
        <taxon>Aspergillaceae</taxon>
        <taxon>Aspergillus</taxon>
        <taxon>Aspergillus subgen. Circumdati</taxon>
    </lineage>
</organism>
<protein>
    <submittedName>
        <fullName evidence="1">Uncharacterized protein</fullName>
    </submittedName>
</protein>
<dbReference type="OrthoDB" id="4502952at2759"/>
<dbReference type="AlphaFoldDB" id="A0A5N7ARM0"/>
<evidence type="ECO:0000313" key="1">
    <source>
        <dbReference type="EMBL" id="KAE8371410.1"/>
    </source>
</evidence>
<accession>A0A5N7ARM0</accession>
<name>A0A5N7ARM0_9EURO</name>